<keyword evidence="1" id="KW-0560">Oxidoreductase</keyword>
<evidence type="ECO:0000313" key="3">
    <source>
        <dbReference type="Proteomes" id="UP000479043"/>
    </source>
</evidence>
<comment type="caution">
    <text evidence="2">The sequence shown here is derived from an EMBL/GenBank/DDBJ whole genome shotgun (WGS) entry which is preliminary data.</text>
</comment>
<evidence type="ECO:0000313" key="2">
    <source>
        <dbReference type="EMBL" id="MYM57584.1"/>
    </source>
</evidence>
<accession>A0A6L8LNI4</accession>
<dbReference type="SUPFAM" id="SSF54292">
    <property type="entry name" value="2Fe-2S ferredoxin-like"/>
    <property type="match status" value="1"/>
</dbReference>
<protein>
    <submittedName>
        <fullName evidence="2">(2Fe-2S)-binding protein</fullName>
    </submittedName>
</protein>
<proteinExistence type="predicted"/>
<keyword evidence="3" id="KW-1185">Reference proteome</keyword>
<reference evidence="2 3" key="1">
    <citation type="submission" date="2020-01" db="EMBL/GenBank/DDBJ databases">
        <authorList>
            <person name="Chen S."/>
        </authorList>
    </citation>
    <scope>NUCLEOTIDE SEQUENCE [LARGE SCALE GENOMIC DNA]</scope>
    <source>
        <strain evidence="2 3">GS-10</strain>
    </source>
</reference>
<dbReference type="GO" id="GO:0051536">
    <property type="term" value="F:iron-sulfur cluster binding"/>
    <property type="evidence" value="ECO:0007669"/>
    <property type="project" value="InterPro"/>
</dbReference>
<dbReference type="Proteomes" id="UP000479043">
    <property type="component" value="Unassembled WGS sequence"/>
</dbReference>
<gene>
    <name evidence="2" type="ORF">GR167_19865</name>
</gene>
<dbReference type="EMBL" id="WWEN01000013">
    <property type="protein sequence ID" value="MYM57584.1"/>
    <property type="molecule type" value="Genomic_DNA"/>
</dbReference>
<dbReference type="GO" id="GO:0016491">
    <property type="term" value="F:oxidoreductase activity"/>
    <property type="evidence" value="ECO:0007669"/>
    <property type="project" value="UniProtKB-KW"/>
</dbReference>
<evidence type="ECO:0000256" key="1">
    <source>
        <dbReference type="ARBA" id="ARBA00023002"/>
    </source>
</evidence>
<dbReference type="Pfam" id="PF13510">
    <property type="entry name" value="Fer2_4"/>
    <property type="match status" value="1"/>
</dbReference>
<sequence>MRGEITISFEGRSLCARAGESVAAALLRHGIRRFRMSPTGPRGPVCGMGVCFECSVEVTRAGESPIVLRACVTPVEDGMKIAAAPNTLPEGLV</sequence>
<dbReference type="Gene3D" id="3.10.20.440">
    <property type="entry name" value="2Fe-2S iron-sulphur cluster binding domain, sarcosine oxidase, alpha subunit, N-terminal domain"/>
    <property type="match status" value="1"/>
</dbReference>
<dbReference type="AlphaFoldDB" id="A0A6L8LNI4"/>
<name>A0A6L8LNI4_9RHOB</name>
<dbReference type="InterPro" id="IPR042204">
    <property type="entry name" value="2Fe-2S-bd_N"/>
</dbReference>
<organism evidence="2 3">
    <name type="scientific">Thalassovita mangrovi</name>
    <dbReference type="NCBI Taxonomy" id="2692236"/>
    <lineage>
        <taxon>Bacteria</taxon>
        <taxon>Pseudomonadati</taxon>
        <taxon>Pseudomonadota</taxon>
        <taxon>Alphaproteobacteria</taxon>
        <taxon>Rhodobacterales</taxon>
        <taxon>Roseobacteraceae</taxon>
        <taxon>Thalassovita</taxon>
    </lineage>
</organism>
<dbReference type="InterPro" id="IPR036010">
    <property type="entry name" value="2Fe-2S_ferredoxin-like_sf"/>
</dbReference>
<dbReference type="RefSeq" id="WP_160975489.1">
    <property type="nucleotide sequence ID" value="NZ_WWEN01000013.1"/>
</dbReference>